<sequence length="470" mass="50034">MTPPVPCSPTAPQGSSDPLNVRVLVGILMLTALHAFNELVLVVAMPSIHTELGGEQWYGLMMGAYVVASISGMIWTAKGLDSKGATTVLAISLWCLLAGHILAIISWDVGSFVLARTLQGIGGGISLTLAFALVKLCFCATSRPRVLSIVDIAWVIPSLIAPVIGAWLLEVAHWRFIFAVQLVLLALSVLIFRGQLNGLGPESHNTRGNPLKEPLLMALGLGLMIYLLATPFGWHWSLLLPAAMLSIRVTATNMPQQWWLAREPLSISVCITLACCTIFFGLQTYFPLYLTQALHTDNLQAGVVLTLASLGWLSGSNVRARLLTGLGQITCLWLGFSVLLLGLACLGVMITLHYGLAAAYAGWFVGGLAMGIINNACKSFAVNSAGPHTPGQIATAISLATNIGIGFSIALGGAIKNSVAAQPSGIEQAIFLLWLVSGALTLCCWGLLSFASLRQFRNKRNHSQQEPLSD</sequence>
<feature type="transmembrane region" description="Helical" evidence="5">
    <location>
        <begin position="23"/>
        <end position="45"/>
    </location>
</feature>
<dbReference type="PANTHER" id="PTHR23501:SF154">
    <property type="entry name" value="MULTIDRUG-EFFLUX TRANSPORTER RV1634-RELATED"/>
    <property type="match status" value="1"/>
</dbReference>
<dbReference type="Pfam" id="PF07690">
    <property type="entry name" value="MFS_1"/>
    <property type="match status" value="1"/>
</dbReference>
<dbReference type="AlphaFoldDB" id="A0A3D8MF36"/>
<feature type="transmembrane region" description="Helical" evidence="5">
    <location>
        <begin position="57"/>
        <end position="76"/>
    </location>
</feature>
<dbReference type="PROSITE" id="PS50850">
    <property type="entry name" value="MFS"/>
    <property type="match status" value="1"/>
</dbReference>
<dbReference type="SUPFAM" id="SSF103473">
    <property type="entry name" value="MFS general substrate transporter"/>
    <property type="match status" value="1"/>
</dbReference>
<feature type="transmembrane region" description="Helical" evidence="5">
    <location>
        <begin position="88"/>
        <end position="107"/>
    </location>
</feature>
<feature type="transmembrane region" description="Helical" evidence="5">
    <location>
        <begin position="393"/>
        <end position="411"/>
    </location>
</feature>
<dbReference type="Gene3D" id="1.20.1250.20">
    <property type="entry name" value="MFS general substrate transporter like domains"/>
    <property type="match status" value="1"/>
</dbReference>
<feature type="transmembrane region" description="Helical" evidence="5">
    <location>
        <begin position="113"/>
        <end position="134"/>
    </location>
</feature>
<evidence type="ECO:0000259" key="6">
    <source>
        <dbReference type="PROSITE" id="PS50850"/>
    </source>
</evidence>
<evidence type="ECO:0000256" key="3">
    <source>
        <dbReference type="ARBA" id="ARBA00022989"/>
    </source>
</evidence>
<feature type="domain" description="Major facilitator superfamily (MFS) profile" evidence="6">
    <location>
        <begin position="23"/>
        <end position="455"/>
    </location>
</feature>
<dbReference type="InterPro" id="IPR036259">
    <property type="entry name" value="MFS_trans_sf"/>
</dbReference>
<comment type="subcellular location">
    <subcellularLocation>
        <location evidence="1">Membrane</location>
        <topology evidence="1">Multi-pass membrane protein</topology>
    </subcellularLocation>
</comment>
<organism evidence="7 8">
    <name type="scientific">Alteromonas aestuariivivens</name>
    <dbReference type="NCBI Taxonomy" id="1938339"/>
    <lineage>
        <taxon>Bacteria</taxon>
        <taxon>Pseudomonadati</taxon>
        <taxon>Pseudomonadota</taxon>
        <taxon>Gammaproteobacteria</taxon>
        <taxon>Alteromonadales</taxon>
        <taxon>Alteromonadaceae</taxon>
        <taxon>Alteromonas/Salinimonas group</taxon>
        <taxon>Alteromonas</taxon>
    </lineage>
</organism>
<keyword evidence="4 5" id="KW-0472">Membrane</keyword>
<feature type="transmembrane region" description="Helical" evidence="5">
    <location>
        <begin position="174"/>
        <end position="192"/>
    </location>
</feature>
<keyword evidence="3 5" id="KW-1133">Transmembrane helix</keyword>
<dbReference type="OrthoDB" id="9812221at2"/>
<protein>
    <submittedName>
        <fullName evidence="7">MFS transporter</fullName>
    </submittedName>
</protein>
<comment type="caution">
    <text evidence="7">The sequence shown here is derived from an EMBL/GenBank/DDBJ whole genome shotgun (WGS) entry which is preliminary data.</text>
</comment>
<feature type="transmembrane region" description="Helical" evidence="5">
    <location>
        <begin position="360"/>
        <end position="381"/>
    </location>
</feature>
<dbReference type="RefSeq" id="WP_115591526.1">
    <property type="nucleotide sequence ID" value="NZ_QRHA01000001.1"/>
</dbReference>
<dbReference type="InterPro" id="IPR011701">
    <property type="entry name" value="MFS"/>
</dbReference>
<evidence type="ECO:0000256" key="5">
    <source>
        <dbReference type="SAM" id="Phobius"/>
    </source>
</evidence>
<dbReference type="Proteomes" id="UP000256561">
    <property type="component" value="Unassembled WGS sequence"/>
</dbReference>
<name>A0A3D8MF36_9ALTE</name>
<evidence type="ECO:0000313" key="8">
    <source>
        <dbReference type="Proteomes" id="UP000256561"/>
    </source>
</evidence>
<feature type="transmembrane region" description="Helical" evidence="5">
    <location>
        <begin position="431"/>
        <end position="453"/>
    </location>
</feature>
<dbReference type="GO" id="GO:0022857">
    <property type="term" value="F:transmembrane transporter activity"/>
    <property type="evidence" value="ECO:0007669"/>
    <property type="project" value="InterPro"/>
</dbReference>
<accession>A0A3D8MF36</accession>
<keyword evidence="2 5" id="KW-0812">Transmembrane</keyword>
<gene>
    <name evidence="7" type="ORF">DXV75_01900</name>
</gene>
<reference evidence="8" key="1">
    <citation type="submission" date="2018-08" db="EMBL/GenBank/DDBJ databases">
        <authorList>
            <person name="Zhang J."/>
            <person name="Du Z.-J."/>
        </authorList>
    </citation>
    <scope>NUCLEOTIDE SEQUENCE [LARGE SCALE GENOMIC DNA]</scope>
    <source>
        <strain evidence="8">KCTC 52655</strain>
    </source>
</reference>
<dbReference type="PANTHER" id="PTHR23501">
    <property type="entry name" value="MAJOR FACILITATOR SUPERFAMILY"/>
    <property type="match status" value="1"/>
</dbReference>
<feature type="transmembrane region" description="Helical" evidence="5">
    <location>
        <begin position="298"/>
        <end position="318"/>
    </location>
</feature>
<keyword evidence="8" id="KW-1185">Reference proteome</keyword>
<evidence type="ECO:0000256" key="4">
    <source>
        <dbReference type="ARBA" id="ARBA00023136"/>
    </source>
</evidence>
<dbReference type="EMBL" id="QRHA01000001">
    <property type="protein sequence ID" value="RDV29236.1"/>
    <property type="molecule type" value="Genomic_DNA"/>
</dbReference>
<dbReference type="GO" id="GO:0005886">
    <property type="term" value="C:plasma membrane"/>
    <property type="evidence" value="ECO:0007669"/>
    <property type="project" value="TreeGrafter"/>
</dbReference>
<proteinExistence type="predicted"/>
<feature type="transmembrane region" description="Helical" evidence="5">
    <location>
        <begin position="330"/>
        <end position="354"/>
    </location>
</feature>
<evidence type="ECO:0000256" key="2">
    <source>
        <dbReference type="ARBA" id="ARBA00022692"/>
    </source>
</evidence>
<evidence type="ECO:0000313" key="7">
    <source>
        <dbReference type="EMBL" id="RDV29236.1"/>
    </source>
</evidence>
<feature type="transmembrane region" description="Helical" evidence="5">
    <location>
        <begin position="265"/>
        <end position="286"/>
    </location>
</feature>
<evidence type="ECO:0000256" key="1">
    <source>
        <dbReference type="ARBA" id="ARBA00004141"/>
    </source>
</evidence>
<dbReference type="Gene3D" id="1.20.1720.10">
    <property type="entry name" value="Multidrug resistance protein D"/>
    <property type="match status" value="1"/>
</dbReference>
<dbReference type="InterPro" id="IPR020846">
    <property type="entry name" value="MFS_dom"/>
</dbReference>
<feature type="transmembrane region" description="Helical" evidence="5">
    <location>
        <begin position="146"/>
        <end position="168"/>
    </location>
</feature>
<feature type="transmembrane region" description="Helical" evidence="5">
    <location>
        <begin position="213"/>
        <end position="229"/>
    </location>
</feature>